<keyword evidence="1 3" id="KW-0694">RNA-binding</keyword>
<dbReference type="GO" id="GO:0008168">
    <property type="term" value="F:methyltransferase activity"/>
    <property type="evidence" value="ECO:0007669"/>
    <property type="project" value="UniProtKB-KW"/>
</dbReference>
<reference evidence="5 6" key="1">
    <citation type="submission" date="2019-07" db="EMBL/GenBank/DDBJ databases">
        <title>Whole genome shotgun sequence of Aneurinibacillus danicus NBRC 102444.</title>
        <authorList>
            <person name="Hosoyama A."/>
            <person name="Uohara A."/>
            <person name="Ohji S."/>
            <person name="Ichikawa N."/>
        </authorList>
    </citation>
    <scope>NUCLEOTIDE SEQUENCE [LARGE SCALE GENOMIC DNA]</scope>
    <source>
        <strain evidence="5 6">NBRC 102444</strain>
    </source>
</reference>
<gene>
    <name evidence="5" type="ORF">ADA01nite_02720</name>
</gene>
<proteinExistence type="inferred from homology"/>
<dbReference type="InterPro" id="IPR004538">
    <property type="entry name" value="Hemolysin_A/TlyA"/>
</dbReference>
<name>A0A511V6I8_9BACL</name>
<comment type="similarity">
    <text evidence="2">Belongs to the TlyA family.</text>
</comment>
<dbReference type="InterPro" id="IPR047048">
    <property type="entry name" value="TlyA"/>
</dbReference>
<dbReference type="Pfam" id="PF01728">
    <property type="entry name" value="FtsJ"/>
    <property type="match status" value="1"/>
</dbReference>
<dbReference type="InterPro" id="IPR002877">
    <property type="entry name" value="RNA_MeTrfase_FtsJ_dom"/>
</dbReference>
<dbReference type="EMBL" id="BJXX01000013">
    <property type="protein sequence ID" value="GEN32812.1"/>
    <property type="molecule type" value="Genomic_DNA"/>
</dbReference>
<dbReference type="Gene3D" id="3.10.290.10">
    <property type="entry name" value="RNA-binding S4 domain"/>
    <property type="match status" value="1"/>
</dbReference>
<dbReference type="SMART" id="SM00363">
    <property type="entry name" value="S4"/>
    <property type="match status" value="1"/>
</dbReference>
<dbReference type="SUPFAM" id="SSF53335">
    <property type="entry name" value="S-adenosyl-L-methionine-dependent methyltransferases"/>
    <property type="match status" value="1"/>
</dbReference>
<dbReference type="SUPFAM" id="SSF55174">
    <property type="entry name" value="Alpha-L RNA-binding motif"/>
    <property type="match status" value="1"/>
</dbReference>
<dbReference type="RefSeq" id="WP_146808109.1">
    <property type="nucleotide sequence ID" value="NZ_BJXX01000013.1"/>
</dbReference>
<dbReference type="OrthoDB" id="9784736at2"/>
<evidence type="ECO:0000313" key="5">
    <source>
        <dbReference type="EMBL" id="GEN32812.1"/>
    </source>
</evidence>
<dbReference type="AlphaFoldDB" id="A0A511V6I8"/>
<evidence type="ECO:0000256" key="2">
    <source>
        <dbReference type="ARBA" id="ARBA00029460"/>
    </source>
</evidence>
<dbReference type="PANTHER" id="PTHR32319">
    <property type="entry name" value="BACTERIAL HEMOLYSIN-LIKE PROTEIN"/>
    <property type="match status" value="1"/>
</dbReference>
<comment type="caution">
    <text evidence="5">The sequence shown here is derived from an EMBL/GenBank/DDBJ whole genome shotgun (WGS) entry which is preliminary data.</text>
</comment>
<dbReference type="PROSITE" id="PS50889">
    <property type="entry name" value="S4"/>
    <property type="match status" value="1"/>
</dbReference>
<dbReference type="PIRSF" id="PIRSF005578">
    <property type="entry name" value="TlyA"/>
    <property type="match status" value="1"/>
</dbReference>
<keyword evidence="5" id="KW-0489">Methyltransferase</keyword>
<dbReference type="GO" id="GO:0032259">
    <property type="term" value="P:methylation"/>
    <property type="evidence" value="ECO:0007669"/>
    <property type="project" value="UniProtKB-KW"/>
</dbReference>
<dbReference type="PANTHER" id="PTHR32319:SF0">
    <property type="entry name" value="BACTERIAL HEMOLYSIN-LIKE PROTEIN"/>
    <property type="match status" value="1"/>
</dbReference>
<dbReference type="InterPro" id="IPR002942">
    <property type="entry name" value="S4_RNA-bd"/>
</dbReference>
<keyword evidence="6" id="KW-1185">Reference proteome</keyword>
<dbReference type="InterPro" id="IPR036986">
    <property type="entry name" value="S4_RNA-bd_sf"/>
</dbReference>
<dbReference type="Gene3D" id="3.40.50.150">
    <property type="entry name" value="Vaccinia Virus protein VP39"/>
    <property type="match status" value="1"/>
</dbReference>
<accession>A0A511V6I8</accession>
<dbReference type="CDD" id="cd00165">
    <property type="entry name" value="S4"/>
    <property type="match status" value="1"/>
</dbReference>
<protein>
    <submittedName>
        <fullName evidence="5">TlyA family rRNA (Cytidine-2'-O)-methyltransferase</fullName>
    </submittedName>
</protein>
<organism evidence="5 6">
    <name type="scientific">Aneurinibacillus danicus</name>
    <dbReference type="NCBI Taxonomy" id="267746"/>
    <lineage>
        <taxon>Bacteria</taxon>
        <taxon>Bacillati</taxon>
        <taxon>Bacillota</taxon>
        <taxon>Bacilli</taxon>
        <taxon>Bacillales</taxon>
        <taxon>Paenibacillaceae</taxon>
        <taxon>Aneurinibacillus group</taxon>
        <taxon>Aneurinibacillus</taxon>
    </lineage>
</organism>
<keyword evidence="5" id="KW-0808">Transferase</keyword>
<dbReference type="InterPro" id="IPR029063">
    <property type="entry name" value="SAM-dependent_MTases_sf"/>
</dbReference>
<evidence type="ECO:0000259" key="4">
    <source>
        <dbReference type="SMART" id="SM00363"/>
    </source>
</evidence>
<feature type="domain" description="RNA-binding S4" evidence="4">
    <location>
        <begin position="5"/>
        <end position="70"/>
    </location>
</feature>
<evidence type="ECO:0000256" key="1">
    <source>
        <dbReference type="ARBA" id="ARBA00022884"/>
    </source>
</evidence>
<dbReference type="Proteomes" id="UP000321157">
    <property type="component" value="Unassembled WGS sequence"/>
</dbReference>
<evidence type="ECO:0000313" key="6">
    <source>
        <dbReference type="Proteomes" id="UP000321157"/>
    </source>
</evidence>
<dbReference type="GO" id="GO:0003723">
    <property type="term" value="F:RNA binding"/>
    <property type="evidence" value="ECO:0007669"/>
    <property type="project" value="UniProtKB-KW"/>
</dbReference>
<dbReference type="Pfam" id="PF01479">
    <property type="entry name" value="S4"/>
    <property type="match status" value="1"/>
</dbReference>
<dbReference type="NCBIfam" id="TIGR00478">
    <property type="entry name" value="tly"/>
    <property type="match status" value="1"/>
</dbReference>
<sequence length="272" mass="30354">MSKKERIDVRLVQEGYFPSREKARAAIMAGLVFVGQERCDKAGMKVETNKPITVKGQVHPYVSRGGLKLEKAIQTFGIDLTDAVVMDIGASTGGFTDCALQHGARLVYAIDVGYGQLDWSLRQNDRVVVMERTNFRYLKAEEWEGDPIQFATIDVSFISLRLILPVLKEFMEPGGGVLALVKPQFEAGREQVGKHGVVRDAEVHKEVLRTMLRFSEELGFRVQGLSFSPITGGEGNIEFLLHLEWNGVPNGQEVQDYEADIDRIVQEAHATF</sequence>
<evidence type="ECO:0000256" key="3">
    <source>
        <dbReference type="PROSITE-ProRule" id="PRU00182"/>
    </source>
</evidence>